<gene>
    <name evidence="1" type="ORF">KP78_13370</name>
</gene>
<protein>
    <submittedName>
        <fullName evidence="1">Uncharacterized protein</fullName>
    </submittedName>
</protein>
<dbReference type="EMBL" id="JXRP01000009">
    <property type="protein sequence ID" value="KIL49869.1"/>
    <property type="molecule type" value="Genomic_DNA"/>
</dbReference>
<dbReference type="RefSeq" id="WP_235420853.1">
    <property type="nucleotide sequence ID" value="NZ_JXRP01000009.1"/>
</dbReference>
<dbReference type="PATRIC" id="fig|889306.3.peg.1346"/>
<dbReference type="AlphaFoldDB" id="A0A0C2S766"/>
<name>A0A0C2S766_9BACL</name>
<reference evidence="1 2" key="1">
    <citation type="submission" date="2015-01" db="EMBL/GenBank/DDBJ databases">
        <title>Genome sequencing of Jeotgalibacillus soli.</title>
        <authorList>
            <person name="Goh K.M."/>
            <person name="Chan K.-G."/>
            <person name="Yaakop A.S."/>
            <person name="Ee R."/>
            <person name="Gan H.M."/>
            <person name="Chan C.S."/>
        </authorList>
    </citation>
    <scope>NUCLEOTIDE SEQUENCE [LARGE SCALE GENOMIC DNA]</scope>
    <source>
        <strain evidence="1 2">P9</strain>
    </source>
</reference>
<organism evidence="1 2">
    <name type="scientific">Jeotgalibacillus soli</name>
    <dbReference type="NCBI Taxonomy" id="889306"/>
    <lineage>
        <taxon>Bacteria</taxon>
        <taxon>Bacillati</taxon>
        <taxon>Bacillota</taxon>
        <taxon>Bacilli</taxon>
        <taxon>Bacillales</taxon>
        <taxon>Caryophanaceae</taxon>
        <taxon>Jeotgalibacillus</taxon>
    </lineage>
</organism>
<comment type="caution">
    <text evidence="1">The sequence shown here is derived from an EMBL/GenBank/DDBJ whole genome shotgun (WGS) entry which is preliminary data.</text>
</comment>
<proteinExistence type="predicted"/>
<evidence type="ECO:0000313" key="2">
    <source>
        <dbReference type="Proteomes" id="UP000031938"/>
    </source>
</evidence>
<keyword evidence="2" id="KW-1185">Reference proteome</keyword>
<evidence type="ECO:0000313" key="1">
    <source>
        <dbReference type="EMBL" id="KIL49869.1"/>
    </source>
</evidence>
<sequence length="55" mass="6542">MYDAFHPDRIIYAGSTAHSLRIMRRLYEQIESPIETTFERTKLGDKVIYHDLLET</sequence>
<dbReference type="Proteomes" id="UP000031938">
    <property type="component" value="Unassembled WGS sequence"/>
</dbReference>
<accession>A0A0C2S766</accession>